<feature type="repeat" description="WD" evidence="6">
    <location>
        <begin position="195"/>
        <end position="236"/>
    </location>
</feature>
<dbReference type="Pfam" id="PF25173">
    <property type="entry name" value="Beta-prop_WDR3_1st"/>
    <property type="match status" value="1"/>
</dbReference>
<sequence length="922" mass="103941">MGITKQYLRYVPLSNFNIISHPDCNIVFVTLNGISDRFIAVGACENVIIWDLRLSKLVMTIEDEDMKNNTLRKANVVKLTTTSESNHIAVGYSDGLVNTFNLKTGELIGTFQGHRSAISALNYNTQGYLLASGSKDTEVVIWDVIAEKGLHRLSGHKGTVTAVQFINKLNIVVTSSKDTYIKFWDLTTGHCFKTLAGHITEVWTLSVLRNEDYLVSGSNDAELRTWKISKTNFENSEIKISELLTSESLPNFDSVIKCEKAGSLIKENPGRVVYSATDKTNHILCCHGNGKLLELFHFTGDFQALERFRNRQRKFRKKASKLGENIENKEFLNENTPTLKDVVRRLPSILTDFKIKSVDLVLNQTHVKVIVSLANNSLALYHISLTDSKDVKLIGKISQNGHRFNVKVVSFCSDNLIIFTGGMESVKMWNRKTLNCIRTVNTLSPVLCLCVVPGDKHILAGLENGQLLVIDVSAGEILESIIASQTDLRSIYMLPDNINCVSASDSSVKLWQLELITLPDSSKKVLSLLHLKTLKLDENIKCIKISPDNKLLAIALFDNNVKIFFMDSFKHFIDLYGHSLPVNSLDISYDSSIIITASADKTIRIWGLDYGDCHKRLMTDSALNCIQFIPKTHQFFTADNNGNIKLWDADIFERVLTIQGHRGLCQNLSVSESGNYVVSCGQDNVLRLFEKTEEILVLDDERENERTQENDKELATGDDTNIQGGTVLALTSKKTISSEQSAELLLECLNVIKEYKNTLLNNENINSNNLSLPLIMEAFNVKTTDDYLLEIIKRIRLSELEEVLLLIPFPTVCYFMESIIPLLNQVYHEIEVVVRSMVFLIQVLHKPISSVKNMMPILMQLNSLATKQTNTYRDLVGENLHSLKFLNDVQKEEKLINSITQNLGKKRKRQKQKLLKTVIVNI</sequence>
<dbReference type="Pfam" id="PF04003">
    <property type="entry name" value="Utp12"/>
    <property type="match status" value="1"/>
</dbReference>
<dbReference type="Pfam" id="PF25172">
    <property type="entry name" value="Beta-prop_WDR3_2nd"/>
    <property type="match status" value="1"/>
</dbReference>
<name>A0A5E4NNP1_9HEMI</name>
<feature type="domain" description="Small-subunit processome Utp12" evidence="7">
    <location>
        <begin position="785"/>
        <end position="887"/>
    </location>
</feature>
<keyword evidence="9" id="KW-1185">Reference proteome</keyword>
<dbReference type="SUPFAM" id="SSF50998">
    <property type="entry name" value="Quinoprotein alcohol dehydrogenase-like"/>
    <property type="match status" value="1"/>
</dbReference>
<dbReference type="InterPro" id="IPR007148">
    <property type="entry name" value="SSU_processome_Utp12"/>
</dbReference>
<evidence type="ECO:0000259" key="7">
    <source>
        <dbReference type="Pfam" id="PF04003"/>
    </source>
</evidence>
<dbReference type="AlphaFoldDB" id="A0A5E4NNP1"/>
<dbReference type="GO" id="GO:0030515">
    <property type="term" value="F:snoRNA binding"/>
    <property type="evidence" value="ECO:0007669"/>
    <property type="project" value="TreeGrafter"/>
</dbReference>
<dbReference type="Gene3D" id="2.130.10.10">
    <property type="entry name" value="YVTN repeat-like/Quinoprotein amine dehydrogenase"/>
    <property type="match status" value="3"/>
</dbReference>
<evidence type="ECO:0000313" key="8">
    <source>
        <dbReference type="EMBL" id="VVC44176.1"/>
    </source>
</evidence>
<evidence type="ECO:0000256" key="2">
    <source>
        <dbReference type="ARBA" id="ARBA00022574"/>
    </source>
</evidence>
<dbReference type="GO" id="GO:0034388">
    <property type="term" value="C:Pwp2p-containing subcomplex of 90S preribosome"/>
    <property type="evidence" value="ECO:0007669"/>
    <property type="project" value="TreeGrafter"/>
</dbReference>
<organism evidence="8 9">
    <name type="scientific">Cinara cedri</name>
    <dbReference type="NCBI Taxonomy" id="506608"/>
    <lineage>
        <taxon>Eukaryota</taxon>
        <taxon>Metazoa</taxon>
        <taxon>Ecdysozoa</taxon>
        <taxon>Arthropoda</taxon>
        <taxon>Hexapoda</taxon>
        <taxon>Insecta</taxon>
        <taxon>Pterygota</taxon>
        <taxon>Neoptera</taxon>
        <taxon>Paraneoptera</taxon>
        <taxon>Hemiptera</taxon>
        <taxon>Sternorrhyncha</taxon>
        <taxon>Aphidomorpha</taxon>
        <taxon>Aphidoidea</taxon>
        <taxon>Aphididae</taxon>
        <taxon>Lachninae</taxon>
        <taxon>Cinara</taxon>
    </lineage>
</organism>
<dbReference type="GO" id="GO:0030490">
    <property type="term" value="P:maturation of SSU-rRNA"/>
    <property type="evidence" value="ECO:0007669"/>
    <property type="project" value="TreeGrafter"/>
</dbReference>
<proteinExistence type="inferred from homology"/>
<dbReference type="FunFam" id="2.130.10.10:FF:000157">
    <property type="entry name" value="WD repeat domain 3"/>
    <property type="match status" value="1"/>
</dbReference>
<feature type="repeat" description="WD" evidence="6">
    <location>
        <begin position="153"/>
        <end position="194"/>
    </location>
</feature>
<reference evidence="8 9" key="1">
    <citation type="submission" date="2019-08" db="EMBL/GenBank/DDBJ databases">
        <authorList>
            <person name="Alioto T."/>
            <person name="Alioto T."/>
            <person name="Gomez Garrido J."/>
        </authorList>
    </citation>
    <scope>NUCLEOTIDE SEQUENCE [LARGE SCALE GENOMIC DNA]</scope>
</reference>
<evidence type="ECO:0000256" key="5">
    <source>
        <dbReference type="ARBA" id="ARBA00038229"/>
    </source>
</evidence>
<dbReference type="InterPro" id="IPR001680">
    <property type="entry name" value="WD40_rpt"/>
</dbReference>
<gene>
    <name evidence="8" type="ORF">CINCED_3A013698</name>
</gene>
<feature type="repeat" description="WD" evidence="6">
    <location>
        <begin position="575"/>
        <end position="616"/>
    </location>
</feature>
<evidence type="ECO:0000256" key="4">
    <source>
        <dbReference type="ARBA" id="ARBA00023242"/>
    </source>
</evidence>
<dbReference type="EMBL" id="CABPRJ010002376">
    <property type="protein sequence ID" value="VVC44176.1"/>
    <property type="molecule type" value="Genomic_DNA"/>
</dbReference>
<dbReference type="PROSITE" id="PS50082">
    <property type="entry name" value="WD_REPEATS_2"/>
    <property type="match status" value="5"/>
</dbReference>
<keyword evidence="3" id="KW-0677">Repeat</keyword>
<dbReference type="PROSITE" id="PS00678">
    <property type="entry name" value="WD_REPEATS_1"/>
    <property type="match status" value="2"/>
</dbReference>
<dbReference type="SMART" id="SM00320">
    <property type="entry name" value="WD40"/>
    <property type="match status" value="12"/>
</dbReference>
<dbReference type="InterPro" id="IPR051570">
    <property type="entry name" value="TBC1_cilium_biogenesis"/>
</dbReference>
<dbReference type="OrthoDB" id="407922at2759"/>
<keyword evidence="4" id="KW-0539">Nucleus</keyword>
<dbReference type="InterPro" id="IPR019775">
    <property type="entry name" value="WD40_repeat_CS"/>
</dbReference>
<dbReference type="PANTHER" id="PTHR19853">
    <property type="entry name" value="WD REPEAT CONTAINING PROTEIN 3 WDR3"/>
    <property type="match status" value="1"/>
</dbReference>
<dbReference type="InterPro" id="IPR020472">
    <property type="entry name" value="WD40_PAC1"/>
</dbReference>
<feature type="repeat" description="WD" evidence="6">
    <location>
        <begin position="111"/>
        <end position="152"/>
    </location>
</feature>
<protein>
    <submittedName>
        <fullName evidence="8">WD40-repeat-containing domain,WD40 repeat, conserved site,WD40/YVTN repeat-like-containing</fullName>
    </submittedName>
</protein>
<keyword evidence="2 6" id="KW-0853">WD repeat</keyword>
<dbReference type="CDD" id="cd00200">
    <property type="entry name" value="WD40"/>
    <property type="match status" value="1"/>
</dbReference>
<comment type="subcellular location">
    <subcellularLocation>
        <location evidence="1">Nucleus</location>
        <location evidence="1">Nucleolus</location>
    </subcellularLocation>
</comment>
<dbReference type="PROSITE" id="PS50294">
    <property type="entry name" value="WD_REPEATS_REGION"/>
    <property type="match status" value="4"/>
</dbReference>
<comment type="similarity">
    <text evidence="5">Belongs to the WD repeat WDR3/UTP12 family.</text>
</comment>
<dbReference type="PRINTS" id="PR00320">
    <property type="entry name" value="GPROTEINBRPT"/>
</dbReference>
<dbReference type="Proteomes" id="UP000325440">
    <property type="component" value="Unassembled WGS sequence"/>
</dbReference>
<dbReference type="GO" id="GO:0032040">
    <property type="term" value="C:small-subunit processome"/>
    <property type="evidence" value="ECO:0007669"/>
    <property type="project" value="TreeGrafter"/>
</dbReference>
<accession>A0A5E4NNP1</accession>
<evidence type="ECO:0000256" key="6">
    <source>
        <dbReference type="PROSITE-ProRule" id="PRU00221"/>
    </source>
</evidence>
<dbReference type="InterPro" id="IPR015943">
    <property type="entry name" value="WD40/YVTN_repeat-like_dom_sf"/>
</dbReference>
<evidence type="ECO:0000256" key="1">
    <source>
        <dbReference type="ARBA" id="ARBA00004604"/>
    </source>
</evidence>
<dbReference type="PANTHER" id="PTHR19853:SF0">
    <property type="entry name" value="WD REPEAT-CONTAINING PROTEIN 3"/>
    <property type="match status" value="1"/>
</dbReference>
<evidence type="ECO:0000256" key="3">
    <source>
        <dbReference type="ARBA" id="ARBA00022737"/>
    </source>
</evidence>
<evidence type="ECO:0000313" key="9">
    <source>
        <dbReference type="Proteomes" id="UP000325440"/>
    </source>
</evidence>
<feature type="repeat" description="WD" evidence="6">
    <location>
        <begin position="658"/>
        <end position="690"/>
    </location>
</feature>
<dbReference type="InterPro" id="IPR011047">
    <property type="entry name" value="Quinoprotein_ADH-like_sf"/>
</dbReference>